<feature type="signal peptide" evidence="1">
    <location>
        <begin position="1"/>
        <end position="23"/>
    </location>
</feature>
<evidence type="ECO:0000256" key="1">
    <source>
        <dbReference type="SAM" id="SignalP"/>
    </source>
</evidence>
<name>A0A9N8DGK6_9STRA</name>
<gene>
    <name evidence="3" type="ORF">SEMRO_77_G042010.1</name>
</gene>
<dbReference type="Pfam" id="PF00106">
    <property type="entry name" value="adh_short"/>
    <property type="match status" value="1"/>
</dbReference>
<dbReference type="Gene3D" id="3.40.50.720">
    <property type="entry name" value="NAD(P)-binding Rossmann-like Domain"/>
    <property type="match status" value="1"/>
</dbReference>
<dbReference type="OrthoDB" id="1274115at2759"/>
<comment type="caution">
    <text evidence="3">The sequence shown here is derived from an EMBL/GenBank/DDBJ whole genome shotgun (WGS) entry which is preliminary data.</text>
</comment>
<evidence type="ECO:0000313" key="4">
    <source>
        <dbReference type="Proteomes" id="UP001153069"/>
    </source>
</evidence>
<organism evidence="3 4">
    <name type="scientific">Seminavis robusta</name>
    <dbReference type="NCBI Taxonomy" id="568900"/>
    <lineage>
        <taxon>Eukaryota</taxon>
        <taxon>Sar</taxon>
        <taxon>Stramenopiles</taxon>
        <taxon>Ochrophyta</taxon>
        <taxon>Bacillariophyta</taxon>
        <taxon>Bacillariophyceae</taxon>
        <taxon>Bacillariophycidae</taxon>
        <taxon>Naviculales</taxon>
        <taxon>Naviculaceae</taxon>
        <taxon>Seminavis</taxon>
    </lineage>
</organism>
<protein>
    <submittedName>
        <fullName evidence="3">Short-chain dehydrogenase/reductase family 9C member 7</fullName>
    </submittedName>
</protein>
<dbReference type="InterPro" id="IPR036291">
    <property type="entry name" value="NAD(P)-bd_dom_sf"/>
</dbReference>
<sequence length="333" mass="36542">MMKTLGFALAFLIFLVHYTVVRKEFPVHSDGAILISGTSSGIGRATCGWLAEQHPQITVYCGVRREIQGSPFDLPNVKQVTLDITNQEHVDAVLQQIEQAQQPLIAVVNNAGLYDMNTFEFLGAERLRKVLEVNVVGTYQLTQAALPALRESKGRIVAVSSISGLVQGTPLMTAYQSSKHALEVMFDVLRVEVAPHDVSVSLIAPGWLESNILEDVKVMQEKAMPKSDQNATLGAMEIYLHVVGASYMSMFTEVATTTGRMEETCDSIDDAIFGKYPKPRYVTSRVGAMPAWLAAAMLNALPTRLVDIASSNLEPIVYMIRVRAFLEHLLGMA</sequence>
<dbReference type="InterPro" id="IPR057326">
    <property type="entry name" value="KR_dom"/>
</dbReference>
<feature type="chain" id="PRO_5040332159" evidence="1">
    <location>
        <begin position="24"/>
        <end position="333"/>
    </location>
</feature>
<dbReference type="GO" id="GO:0008202">
    <property type="term" value="P:steroid metabolic process"/>
    <property type="evidence" value="ECO:0007669"/>
    <property type="project" value="TreeGrafter"/>
</dbReference>
<dbReference type="SUPFAM" id="SSF51735">
    <property type="entry name" value="NAD(P)-binding Rossmann-fold domains"/>
    <property type="match status" value="1"/>
</dbReference>
<dbReference type="Proteomes" id="UP001153069">
    <property type="component" value="Unassembled WGS sequence"/>
</dbReference>
<evidence type="ECO:0000259" key="2">
    <source>
        <dbReference type="SMART" id="SM00822"/>
    </source>
</evidence>
<keyword evidence="1" id="KW-0732">Signal</keyword>
<dbReference type="InterPro" id="IPR002347">
    <property type="entry name" value="SDR_fam"/>
</dbReference>
<feature type="domain" description="Ketoreductase" evidence="2">
    <location>
        <begin position="31"/>
        <end position="210"/>
    </location>
</feature>
<accession>A0A9N8DGK6</accession>
<keyword evidence="4" id="KW-1185">Reference proteome</keyword>
<evidence type="ECO:0000313" key="3">
    <source>
        <dbReference type="EMBL" id="CAB9500165.1"/>
    </source>
</evidence>
<dbReference type="PANTHER" id="PTHR43313:SF1">
    <property type="entry name" value="3BETA-HYDROXYSTEROID DEHYDROGENASE DHS-16"/>
    <property type="match status" value="1"/>
</dbReference>
<proteinExistence type="predicted"/>
<dbReference type="AlphaFoldDB" id="A0A9N8DGK6"/>
<dbReference type="EMBL" id="CAICTM010000076">
    <property type="protein sequence ID" value="CAB9500165.1"/>
    <property type="molecule type" value="Genomic_DNA"/>
</dbReference>
<dbReference type="GO" id="GO:0016491">
    <property type="term" value="F:oxidoreductase activity"/>
    <property type="evidence" value="ECO:0007669"/>
    <property type="project" value="TreeGrafter"/>
</dbReference>
<dbReference type="SMART" id="SM00822">
    <property type="entry name" value="PKS_KR"/>
    <property type="match status" value="1"/>
</dbReference>
<dbReference type="PANTHER" id="PTHR43313">
    <property type="entry name" value="SHORT-CHAIN DEHYDROGENASE/REDUCTASE FAMILY 9C"/>
    <property type="match status" value="1"/>
</dbReference>
<reference evidence="3" key="1">
    <citation type="submission" date="2020-06" db="EMBL/GenBank/DDBJ databases">
        <authorList>
            <consortium name="Plant Systems Biology data submission"/>
        </authorList>
    </citation>
    <scope>NUCLEOTIDE SEQUENCE</scope>
    <source>
        <strain evidence="3">D6</strain>
    </source>
</reference>
<dbReference type="PRINTS" id="PR00081">
    <property type="entry name" value="GDHRDH"/>
</dbReference>